<dbReference type="InterPro" id="IPR000182">
    <property type="entry name" value="GNAT_dom"/>
</dbReference>
<reference evidence="3" key="1">
    <citation type="submission" date="2013-03" db="EMBL/GenBank/DDBJ databases">
        <title>Draft genome sequence of Bacillus firmus DS1.</title>
        <authorList>
            <person name="Peng D."/>
            <person name="Zhu L."/>
            <person name="Sun M."/>
        </authorList>
    </citation>
    <scope>NUCLEOTIDE SEQUENCE [LARGE SCALE GENOMIC DNA]</scope>
    <source>
        <strain evidence="3">DS1</strain>
    </source>
</reference>
<name>W7LAS8_CYTFI</name>
<dbReference type="GO" id="GO:0016747">
    <property type="term" value="F:acyltransferase activity, transferring groups other than amino-acyl groups"/>
    <property type="evidence" value="ECO:0007669"/>
    <property type="project" value="InterPro"/>
</dbReference>
<comment type="caution">
    <text evidence="2">The sequence shown here is derived from an EMBL/GenBank/DDBJ whole genome shotgun (WGS) entry which is preliminary data.</text>
</comment>
<dbReference type="PROSITE" id="PS51186">
    <property type="entry name" value="GNAT"/>
    <property type="match status" value="1"/>
</dbReference>
<sequence length="183" mass="21838">MKKYERFLEGDKVYLRPYHPEDLDFFYNGLYIFDTRTLTGLKKVYTKEFMGEYFAKISSDDSRIFLVIADKENDELIGDVEINDIDWMNRSANIRIQISNGNYLSKGFGTEAMKLLLDYGFGVYNLHRFDLEVYSYNLRAIKAYEKLGFKQEGIKRKSHYYHHEFHDTIMMGLLKEEFQPLMH</sequence>
<dbReference type="RefSeq" id="WP_235192203.1">
    <property type="nucleotide sequence ID" value="NZ_APVL01000003.1"/>
</dbReference>
<keyword evidence="2" id="KW-0808">Transferase</keyword>
<organism evidence="2 3">
    <name type="scientific">Cytobacillus firmus DS1</name>
    <dbReference type="NCBI Taxonomy" id="1307436"/>
    <lineage>
        <taxon>Bacteria</taxon>
        <taxon>Bacillati</taxon>
        <taxon>Bacillota</taxon>
        <taxon>Bacilli</taxon>
        <taxon>Bacillales</taxon>
        <taxon>Bacillaceae</taxon>
        <taxon>Cytobacillus</taxon>
    </lineage>
</organism>
<dbReference type="Gene3D" id="3.40.630.30">
    <property type="match status" value="1"/>
</dbReference>
<evidence type="ECO:0000313" key="3">
    <source>
        <dbReference type="Proteomes" id="UP000019270"/>
    </source>
</evidence>
<dbReference type="eggNOG" id="COG1670">
    <property type="taxonomic scope" value="Bacteria"/>
</dbReference>
<gene>
    <name evidence="2" type="ORF">PBF_05868</name>
</gene>
<dbReference type="PATRIC" id="fig|1307436.3.peg.1247"/>
<dbReference type="PANTHER" id="PTHR43415">
    <property type="entry name" value="SPERMIDINE N(1)-ACETYLTRANSFERASE"/>
    <property type="match status" value="1"/>
</dbReference>
<dbReference type="SUPFAM" id="SSF55729">
    <property type="entry name" value="Acyl-CoA N-acyltransferases (Nat)"/>
    <property type="match status" value="1"/>
</dbReference>
<protein>
    <submittedName>
        <fullName evidence="2">Acetyltransferase</fullName>
    </submittedName>
</protein>
<evidence type="ECO:0000313" key="2">
    <source>
        <dbReference type="EMBL" id="EWG12297.1"/>
    </source>
</evidence>
<dbReference type="AlphaFoldDB" id="W7LAS8"/>
<dbReference type="PANTHER" id="PTHR43415:SF3">
    <property type="entry name" value="GNAT-FAMILY ACETYLTRANSFERASE"/>
    <property type="match status" value="1"/>
</dbReference>
<proteinExistence type="predicted"/>
<dbReference type="InterPro" id="IPR016181">
    <property type="entry name" value="Acyl_CoA_acyltransferase"/>
</dbReference>
<evidence type="ECO:0000259" key="1">
    <source>
        <dbReference type="PROSITE" id="PS51186"/>
    </source>
</evidence>
<dbReference type="Pfam" id="PF13302">
    <property type="entry name" value="Acetyltransf_3"/>
    <property type="match status" value="1"/>
</dbReference>
<feature type="domain" description="N-acetyltransferase" evidence="1">
    <location>
        <begin position="13"/>
        <end position="176"/>
    </location>
</feature>
<reference evidence="2 3" key="2">
    <citation type="journal article" date="2016" name="Sci. Rep.">
        <title>A novel serine protease, Sep1, from Bacillus firmus DS-1 has nematicidal activity and degrades multiple intestinal-associated nematode proteins.</title>
        <authorList>
            <person name="Geng C."/>
            <person name="Nie X."/>
            <person name="Tang Z."/>
            <person name="Zhang Y."/>
            <person name="Lin J."/>
            <person name="Sun M."/>
            <person name="Peng D."/>
        </authorList>
    </citation>
    <scope>NUCLEOTIDE SEQUENCE [LARGE SCALE GENOMIC DNA]</scope>
    <source>
        <strain evidence="2 3">DS1</strain>
    </source>
</reference>
<accession>W7LAS8</accession>
<dbReference type="Proteomes" id="UP000019270">
    <property type="component" value="Unassembled WGS sequence"/>
</dbReference>
<dbReference type="EMBL" id="APVL01000003">
    <property type="protein sequence ID" value="EWG12297.1"/>
    <property type="molecule type" value="Genomic_DNA"/>
</dbReference>